<evidence type="ECO:0008006" key="3">
    <source>
        <dbReference type="Google" id="ProtNLM"/>
    </source>
</evidence>
<reference evidence="1 2" key="1">
    <citation type="submission" date="2018-03" db="EMBL/GenBank/DDBJ databases">
        <title>Genome sequencing of Phreatobacter sp.</title>
        <authorList>
            <person name="Kim S.-J."/>
            <person name="Heo J."/>
            <person name="Kwon S.-W."/>
        </authorList>
    </citation>
    <scope>NUCLEOTIDE SEQUENCE [LARGE SCALE GENOMIC DNA]</scope>
    <source>
        <strain evidence="1 2">S-12</strain>
    </source>
</reference>
<keyword evidence="2" id="KW-1185">Reference proteome</keyword>
<accession>A0A2S0NC83</accession>
<dbReference type="RefSeq" id="WP_106748987.1">
    <property type="nucleotide sequence ID" value="NZ_CP027668.1"/>
</dbReference>
<dbReference type="KEGG" id="phr:C6569_11540"/>
<proteinExistence type="predicted"/>
<sequence>MSFLKSLFGWGSSAAPQEEAPAASLEHKGFTITAAPFRNEGQFQTAGTITKTVDGVPKEHTFIRADRHASMEDAVTFSLAKGRQIVDEQGERLFR</sequence>
<dbReference type="Proteomes" id="UP000237889">
    <property type="component" value="Chromosome"/>
</dbReference>
<dbReference type="InterPro" id="IPR018772">
    <property type="entry name" value="Transcription_activator_HlyU"/>
</dbReference>
<gene>
    <name evidence="1" type="ORF">C6569_11540</name>
</gene>
<name>A0A2S0NC83_9HYPH</name>
<dbReference type="AlphaFoldDB" id="A0A2S0NC83"/>
<dbReference type="Pfam" id="PF10115">
    <property type="entry name" value="HlyU"/>
    <property type="match status" value="1"/>
</dbReference>
<organism evidence="1 2">
    <name type="scientific">Phreatobacter cathodiphilus</name>
    <dbReference type="NCBI Taxonomy" id="1868589"/>
    <lineage>
        <taxon>Bacteria</taxon>
        <taxon>Pseudomonadati</taxon>
        <taxon>Pseudomonadota</taxon>
        <taxon>Alphaproteobacteria</taxon>
        <taxon>Hyphomicrobiales</taxon>
        <taxon>Phreatobacteraceae</taxon>
        <taxon>Phreatobacter</taxon>
    </lineage>
</organism>
<dbReference type="EMBL" id="CP027668">
    <property type="protein sequence ID" value="AVO45646.1"/>
    <property type="molecule type" value="Genomic_DNA"/>
</dbReference>
<dbReference type="OrthoDB" id="9800971at2"/>
<protein>
    <recommendedName>
        <fullName evidence="3">Transcriptional activator HlyU</fullName>
    </recommendedName>
</protein>
<evidence type="ECO:0000313" key="2">
    <source>
        <dbReference type="Proteomes" id="UP000237889"/>
    </source>
</evidence>
<evidence type="ECO:0000313" key="1">
    <source>
        <dbReference type="EMBL" id="AVO45646.1"/>
    </source>
</evidence>